<gene>
    <name evidence="7" type="ORF">M419DRAFT_123469</name>
</gene>
<sequence length="146" mass="16136">MSGLDAPDIVAAYDDVRNDKKDTNWMLLSYAAPVGNKLTLTQTGSGGLEELVQALDDGQVQYGYVRIEYANDKESTRVKFVLVVWIGKNTKVMRKARVSVESGDVKKALQHHHLAITAEERSELREDDLVKLLRKSGGADYNGGRG</sequence>
<dbReference type="Proteomes" id="UP000024376">
    <property type="component" value="Unassembled WGS sequence"/>
</dbReference>
<dbReference type="AlphaFoldDB" id="A0A024SA68"/>
<name>A0A024SA68_HYPJR</name>
<comment type="subcellular location">
    <subcellularLocation>
        <location evidence="1">Cytoplasm</location>
        <location evidence="1">Cytoskeleton</location>
    </subcellularLocation>
</comment>
<dbReference type="FunFam" id="3.40.20.10:FF:000018">
    <property type="entry name" value="Coactosin-like 1"/>
    <property type="match status" value="1"/>
</dbReference>
<dbReference type="GO" id="GO:0030427">
    <property type="term" value="C:site of polarized growth"/>
    <property type="evidence" value="ECO:0007669"/>
    <property type="project" value="TreeGrafter"/>
</dbReference>
<dbReference type="SUPFAM" id="SSF55753">
    <property type="entry name" value="Actin depolymerizing proteins"/>
    <property type="match status" value="1"/>
</dbReference>
<keyword evidence="4" id="KW-0206">Cytoskeleton</keyword>
<evidence type="ECO:0000259" key="6">
    <source>
        <dbReference type="PROSITE" id="PS51263"/>
    </source>
</evidence>
<dbReference type="Pfam" id="PF00241">
    <property type="entry name" value="Cofilin_ADF"/>
    <property type="match status" value="1"/>
</dbReference>
<dbReference type="GO" id="GO:0030833">
    <property type="term" value="P:regulation of actin filament polymerization"/>
    <property type="evidence" value="ECO:0007669"/>
    <property type="project" value="TreeGrafter"/>
</dbReference>
<keyword evidence="3" id="KW-0009">Actin-binding</keyword>
<dbReference type="InterPro" id="IPR029006">
    <property type="entry name" value="ADF-H/Gelsolin-like_dom_sf"/>
</dbReference>
<evidence type="ECO:0000256" key="1">
    <source>
        <dbReference type="ARBA" id="ARBA00004245"/>
    </source>
</evidence>
<dbReference type="SMART" id="SM00102">
    <property type="entry name" value="ADF"/>
    <property type="match status" value="1"/>
</dbReference>
<evidence type="ECO:0000313" key="8">
    <source>
        <dbReference type="Proteomes" id="UP000024376"/>
    </source>
</evidence>
<organism evidence="7 8">
    <name type="scientific">Hypocrea jecorina (strain ATCC 56765 / BCRC 32924 / NRRL 11460 / Rut C-30)</name>
    <name type="common">Trichoderma reesei</name>
    <dbReference type="NCBI Taxonomy" id="1344414"/>
    <lineage>
        <taxon>Eukaryota</taxon>
        <taxon>Fungi</taxon>
        <taxon>Dikarya</taxon>
        <taxon>Ascomycota</taxon>
        <taxon>Pezizomycotina</taxon>
        <taxon>Sordariomycetes</taxon>
        <taxon>Hypocreomycetidae</taxon>
        <taxon>Hypocreales</taxon>
        <taxon>Hypocreaceae</taxon>
        <taxon>Trichoderma</taxon>
    </lineage>
</organism>
<evidence type="ECO:0000256" key="2">
    <source>
        <dbReference type="ARBA" id="ARBA00022490"/>
    </source>
</evidence>
<feature type="domain" description="ADF-H" evidence="6">
    <location>
        <begin position="1"/>
        <end position="134"/>
    </location>
</feature>
<keyword evidence="2" id="KW-0963">Cytoplasm</keyword>
<dbReference type="GO" id="GO:0005884">
    <property type="term" value="C:actin filament"/>
    <property type="evidence" value="ECO:0007669"/>
    <property type="project" value="TreeGrafter"/>
</dbReference>
<evidence type="ECO:0000256" key="3">
    <source>
        <dbReference type="ARBA" id="ARBA00023203"/>
    </source>
</evidence>
<proteinExistence type="inferred from homology"/>
<dbReference type="PANTHER" id="PTHR10829:SF56">
    <property type="entry name" value="ADF-H DOMAIN-CONTAINING PROTEIN"/>
    <property type="match status" value="1"/>
</dbReference>
<dbReference type="EMBL" id="KI911147">
    <property type="protein sequence ID" value="ETS01938.1"/>
    <property type="molecule type" value="Genomic_DNA"/>
</dbReference>
<dbReference type="GO" id="GO:0030864">
    <property type="term" value="C:cortical actin cytoskeleton"/>
    <property type="evidence" value="ECO:0007669"/>
    <property type="project" value="TreeGrafter"/>
</dbReference>
<dbReference type="OrthoDB" id="20822at2759"/>
<dbReference type="GO" id="GO:0051015">
    <property type="term" value="F:actin filament binding"/>
    <property type="evidence" value="ECO:0007669"/>
    <property type="project" value="TreeGrafter"/>
</dbReference>
<dbReference type="HOGENOM" id="CLU_129657_0_0_1"/>
<accession>A0A024SA68</accession>
<dbReference type="PANTHER" id="PTHR10829">
    <property type="entry name" value="CORTACTIN AND DREBRIN"/>
    <property type="match status" value="1"/>
</dbReference>
<evidence type="ECO:0000256" key="4">
    <source>
        <dbReference type="ARBA" id="ARBA00023212"/>
    </source>
</evidence>
<dbReference type="CDD" id="cd11282">
    <property type="entry name" value="ADF_coactosin_like"/>
    <property type="match status" value="1"/>
</dbReference>
<dbReference type="Gene3D" id="3.40.20.10">
    <property type="entry name" value="Severin"/>
    <property type="match status" value="1"/>
</dbReference>
<evidence type="ECO:0000256" key="5">
    <source>
        <dbReference type="ARBA" id="ARBA00038052"/>
    </source>
</evidence>
<protein>
    <submittedName>
        <fullName evidence="7">Actin depolymerizing protein</fullName>
    </submittedName>
</protein>
<dbReference type="PROSITE" id="PS51263">
    <property type="entry name" value="ADF_H"/>
    <property type="match status" value="1"/>
</dbReference>
<dbReference type="InterPro" id="IPR002108">
    <property type="entry name" value="ADF-H"/>
</dbReference>
<comment type="similarity">
    <text evidence="5">Belongs to the actin-binding proteins ADF family. Coactosin subfamily.</text>
</comment>
<reference evidence="8" key="1">
    <citation type="journal article" date="2013" name="Ind. Biotechnol.">
        <title>Comparative genomics analysis of Trichoderma reesei strains.</title>
        <authorList>
            <person name="Koike H."/>
            <person name="Aerts A."/>
            <person name="LaButti K."/>
            <person name="Grigoriev I.V."/>
            <person name="Baker S.E."/>
        </authorList>
    </citation>
    <scope>NUCLEOTIDE SEQUENCE [LARGE SCALE GENOMIC DNA]</scope>
    <source>
        <strain evidence="8">ATCC 56765 / BCRC 32924 / NRRL 11460 / Rut C-30</strain>
    </source>
</reference>
<dbReference type="KEGG" id="trr:M419DRAFT_123469"/>
<evidence type="ECO:0000313" key="7">
    <source>
        <dbReference type="EMBL" id="ETS01938.1"/>
    </source>
</evidence>